<reference evidence="9" key="3">
    <citation type="submission" date="2023-12" db="EMBL/GenBank/DDBJ databases">
        <authorList>
            <person name="Sun Q."/>
            <person name="Inoue M."/>
        </authorList>
    </citation>
    <scope>NUCLEOTIDE SEQUENCE</scope>
    <source>
        <strain evidence="9">JCM 10667</strain>
    </source>
</reference>
<dbReference type="EMBL" id="BAAAHD010000016">
    <property type="protein sequence ID" value="GAA0556027.1"/>
    <property type="molecule type" value="Genomic_DNA"/>
</dbReference>
<keyword evidence="2" id="KW-0805">Transcription regulation</keyword>
<keyword evidence="3" id="KW-0731">Sigma factor</keyword>
<sequence>MNHPGRLLQPDPGAALLDLYDAALPEVYGYLLSRCGRRGLAEDLAAETFLAAVEAVRKQPPPKLSVAWLIGVARHKLADHWRKAAREERGLQVLDGAAQDVTEDPADERLDALLAREVLATLGAHHRAALTLRYLDGLPVPQVAEHLGRTRQATEALLVRARAAFRNAYNDHFSPGNGSPGTAEAKEGHDD</sequence>
<comment type="similarity">
    <text evidence="1">Belongs to the sigma-70 factor family. ECF subfamily.</text>
</comment>
<proteinExistence type="inferred from homology"/>
<keyword evidence="5" id="KW-0804">Transcription</keyword>
<dbReference type="Gene3D" id="1.10.10.10">
    <property type="entry name" value="Winged helix-like DNA-binding domain superfamily/Winged helix DNA-binding domain"/>
    <property type="match status" value="1"/>
</dbReference>
<feature type="domain" description="RNA polymerase sigma factor 70 region 4 type 2" evidence="8">
    <location>
        <begin position="116"/>
        <end position="164"/>
    </location>
</feature>
<evidence type="ECO:0000313" key="10">
    <source>
        <dbReference type="EMBL" id="MBB4776119.1"/>
    </source>
</evidence>
<dbReference type="SUPFAM" id="SSF88946">
    <property type="entry name" value="Sigma2 domain of RNA polymerase sigma factors"/>
    <property type="match status" value="1"/>
</dbReference>
<evidence type="ECO:0000256" key="1">
    <source>
        <dbReference type="ARBA" id="ARBA00010641"/>
    </source>
</evidence>
<evidence type="ECO:0000256" key="2">
    <source>
        <dbReference type="ARBA" id="ARBA00023015"/>
    </source>
</evidence>
<dbReference type="PANTHER" id="PTHR43133:SF8">
    <property type="entry name" value="RNA POLYMERASE SIGMA FACTOR HI_1459-RELATED"/>
    <property type="match status" value="1"/>
</dbReference>
<keyword evidence="4" id="KW-0238">DNA-binding</keyword>
<reference evidence="9 12" key="1">
    <citation type="journal article" date="2019" name="Int. J. Syst. Evol. Microbiol.">
        <title>The Global Catalogue of Microorganisms (GCM) 10K type strain sequencing project: providing services to taxonomists for standard genome sequencing and annotation.</title>
        <authorList>
            <consortium name="The Broad Institute Genomics Platform"/>
            <consortium name="The Broad Institute Genome Sequencing Center for Infectious Disease"/>
            <person name="Wu L."/>
            <person name="Ma J."/>
        </authorList>
    </citation>
    <scope>NUCLEOTIDE SEQUENCE [LARGE SCALE GENOMIC DNA]</scope>
    <source>
        <strain evidence="9 12">JCM 10667</strain>
    </source>
</reference>
<keyword evidence="12" id="KW-1185">Reference proteome</keyword>
<name>A0A7W7MZJ3_9ACTN</name>
<feature type="region of interest" description="Disordered" evidence="6">
    <location>
        <begin position="169"/>
        <end position="191"/>
    </location>
</feature>
<evidence type="ECO:0000313" key="12">
    <source>
        <dbReference type="Proteomes" id="UP001501427"/>
    </source>
</evidence>
<dbReference type="NCBIfam" id="TIGR02937">
    <property type="entry name" value="sigma70-ECF"/>
    <property type="match status" value="1"/>
</dbReference>
<dbReference type="InterPro" id="IPR013324">
    <property type="entry name" value="RNA_pol_sigma_r3/r4-like"/>
</dbReference>
<dbReference type="GO" id="GO:0003677">
    <property type="term" value="F:DNA binding"/>
    <property type="evidence" value="ECO:0007669"/>
    <property type="project" value="UniProtKB-KW"/>
</dbReference>
<dbReference type="Proteomes" id="UP001501427">
    <property type="component" value="Unassembled WGS sequence"/>
</dbReference>
<dbReference type="InterPro" id="IPR036388">
    <property type="entry name" value="WH-like_DNA-bd_sf"/>
</dbReference>
<evidence type="ECO:0000313" key="11">
    <source>
        <dbReference type="Proteomes" id="UP000549343"/>
    </source>
</evidence>
<evidence type="ECO:0000259" key="8">
    <source>
        <dbReference type="Pfam" id="PF08281"/>
    </source>
</evidence>
<evidence type="ECO:0000259" key="7">
    <source>
        <dbReference type="Pfam" id="PF04542"/>
    </source>
</evidence>
<dbReference type="Proteomes" id="UP000549343">
    <property type="component" value="Unassembled WGS sequence"/>
</dbReference>
<dbReference type="InterPro" id="IPR007627">
    <property type="entry name" value="RNA_pol_sigma70_r2"/>
</dbReference>
<dbReference type="Pfam" id="PF08281">
    <property type="entry name" value="Sigma70_r4_2"/>
    <property type="match status" value="1"/>
</dbReference>
<accession>A0A7W7MZJ3</accession>
<reference evidence="10 11" key="2">
    <citation type="submission" date="2020-08" db="EMBL/GenBank/DDBJ databases">
        <title>Sequencing the genomes of 1000 actinobacteria strains.</title>
        <authorList>
            <person name="Klenk H.-P."/>
        </authorList>
    </citation>
    <scope>NUCLEOTIDE SEQUENCE [LARGE SCALE GENOMIC DNA]</scope>
    <source>
        <strain evidence="10 11">DSM 44772</strain>
    </source>
</reference>
<organism evidence="10 11">
    <name type="scientific">Actinomadura livida</name>
    <dbReference type="NCBI Taxonomy" id="79909"/>
    <lineage>
        <taxon>Bacteria</taxon>
        <taxon>Bacillati</taxon>
        <taxon>Actinomycetota</taxon>
        <taxon>Actinomycetes</taxon>
        <taxon>Streptosporangiales</taxon>
        <taxon>Thermomonosporaceae</taxon>
        <taxon>Actinomadura</taxon>
    </lineage>
</organism>
<dbReference type="InterPro" id="IPR013249">
    <property type="entry name" value="RNA_pol_sigma70_r4_t2"/>
</dbReference>
<dbReference type="InterPro" id="IPR039425">
    <property type="entry name" value="RNA_pol_sigma-70-like"/>
</dbReference>
<dbReference type="Pfam" id="PF04542">
    <property type="entry name" value="Sigma70_r2"/>
    <property type="match status" value="1"/>
</dbReference>
<dbReference type="GO" id="GO:0006352">
    <property type="term" value="P:DNA-templated transcription initiation"/>
    <property type="evidence" value="ECO:0007669"/>
    <property type="project" value="InterPro"/>
</dbReference>
<dbReference type="Gene3D" id="1.10.1740.10">
    <property type="match status" value="1"/>
</dbReference>
<dbReference type="SUPFAM" id="SSF88659">
    <property type="entry name" value="Sigma3 and sigma4 domains of RNA polymerase sigma factors"/>
    <property type="match status" value="1"/>
</dbReference>
<dbReference type="InterPro" id="IPR014284">
    <property type="entry name" value="RNA_pol_sigma-70_dom"/>
</dbReference>
<gene>
    <name evidence="10" type="ORF">F4557_004537</name>
    <name evidence="9" type="ORF">GCM10009546_17640</name>
</gene>
<evidence type="ECO:0000256" key="6">
    <source>
        <dbReference type="SAM" id="MobiDB-lite"/>
    </source>
</evidence>
<evidence type="ECO:0000256" key="3">
    <source>
        <dbReference type="ARBA" id="ARBA00023082"/>
    </source>
</evidence>
<evidence type="ECO:0000256" key="5">
    <source>
        <dbReference type="ARBA" id="ARBA00023163"/>
    </source>
</evidence>
<dbReference type="PANTHER" id="PTHR43133">
    <property type="entry name" value="RNA POLYMERASE ECF-TYPE SIGMA FACTO"/>
    <property type="match status" value="1"/>
</dbReference>
<dbReference type="AlphaFoldDB" id="A0A7W7MZJ3"/>
<dbReference type="GO" id="GO:0016987">
    <property type="term" value="F:sigma factor activity"/>
    <property type="evidence" value="ECO:0007669"/>
    <property type="project" value="UniProtKB-KW"/>
</dbReference>
<dbReference type="RefSeq" id="WP_184885844.1">
    <property type="nucleotide sequence ID" value="NZ_BAAAHD010000016.1"/>
</dbReference>
<dbReference type="InterPro" id="IPR013325">
    <property type="entry name" value="RNA_pol_sigma_r2"/>
</dbReference>
<comment type="caution">
    <text evidence="10">The sequence shown here is derived from an EMBL/GenBank/DDBJ whole genome shotgun (WGS) entry which is preliminary data.</text>
</comment>
<protein>
    <submittedName>
        <fullName evidence="10">RNA polymerase sigma-70 factor (ECF subfamily)</fullName>
    </submittedName>
    <submittedName>
        <fullName evidence="9">Sigma-70 family RNA polymerase sigma factor</fullName>
    </submittedName>
</protein>
<evidence type="ECO:0000313" key="9">
    <source>
        <dbReference type="EMBL" id="GAA0556027.1"/>
    </source>
</evidence>
<feature type="domain" description="RNA polymerase sigma-70 region 2" evidence="7">
    <location>
        <begin position="19"/>
        <end position="86"/>
    </location>
</feature>
<evidence type="ECO:0000256" key="4">
    <source>
        <dbReference type="ARBA" id="ARBA00023125"/>
    </source>
</evidence>
<dbReference type="EMBL" id="JACHMV010000001">
    <property type="protein sequence ID" value="MBB4776119.1"/>
    <property type="molecule type" value="Genomic_DNA"/>
</dbReference>